<dbReference type="RefSeq" id="WP_046377025.1">
    <property type="nucleotide sequence ID" value="NZ_BBKC01000022.1"/>
</dbReference>
<proteinExistence type="predicted"/>
<reference evidence="2" key="1">
    <citation type="submission" date="2014-08" db="EMBL/GenBank/DDBJ databases">
        <title>Comparative genomics of MRSA.</title>
        <authorList>
            <person name="Yamamoto T."/>
        </authorList>
    </citation>
    <scope>NUCLEOTIDE SEQUENCE</scope>
    <source>
        <strain evidence="2">OC3</strain>
    </source>
</reference>
<accession>A0A0C6E676</accession>
<sequence>MDNKLITDLSRVFDYRYVDENEYNFKLISDMLTDFNFSLEYHRNKEVFAHNGEQIKYEHLNVTSSVSDFLTYLNGRFSNMILGHNGDGINEVKDARIDNTGYGHKTLQDRLYHDYSTLDAFTKKVEKAVDEHYKEYRATEYRFEPKEQEPEFITDLSPYTNAVMQSFWVDPRTKIIYMTQARPGNHYMLSRLKPNGQFIDRLLVKNGGHGTHNAYRYIDGELWIYSAVLDSNKNNKFVRFKYRSGEMTYGNEMQDVMPNVFNDRYTSAIYNPIENLMIFRREYKTSEQQAKNSLNFIEVRSVDDIDKGIDKVLYQMDIPMEYSSLTQPMQGIAYDAGILYWYTGDSNPANPNYLQGFDIKTKELLFKRRIDIGGVNNNFKGDFQEAEGLDMYYDLETGRKALLIGVTIGPGNNRHHSIYSIGQRGVNQFLKNIAPQVSMTDSGGRVKPLPVQNPAYLSDITEVGHYYIYTQDTQNALDFPLPKAFRDAGWFFDVLPGHYNGALRQVLTRNSTGRNMLKFERVIDIFNKKNNGAWNFCPQNAGYWEHIPKSITKLSDLKIVGLDFYITTEESKRFTDFPKDFKGIAGWILEVKSNTPGNTTQVLRRNNFPSAHQFLVRNFGTGGVGKWSLFEGKVVE</sequence>
<feature type="domain" description="P68 RBP/TagC-like beta-propeller" evidence="1">
    <location>
        <begin position="163"/>
        <end position="420"/>
    </location>
</feature>
<evidence type="ECO:0000313" key="2">
    <source>
        <dbReference type="EMBL" id="BAQ25908.1"/>
    </source>
</evidence>
<dbReference type="InterPro" id="IPR048799">
    <property type="entry name" value="P68_RBP_TagC-like_beta-prop"/>
</dbReference>
<dbReference type="AlphaFoldDB" id="A0A0C6E676"/>
<organism evidence="2">
    <name type="scientific">Staphylococcus aureus</name>
    <dbReference type="NCBI Taxonomy" id="1280"/>
    <lineage>
        <taxon>Bacteria</taxon>
        <taxon>Bacillati</taxon>
        <taxon>Bacillota</taxon>
        <taxon>Bacilli</taxon>
        <taxon>Bacillales</taxon>
        <taxon>Staphylococcaceae</taxon>
        <taxon>Staphylococcus</taxon>
    </lineage>
</organism>
<dbReference type="Pfam" id="PF21311">
    <property type="entry name" value="Phage_RBD_prop"/>
    <property type="match status" value="1"/>
</dbReference>
<dbReference type="EMBL" id="AB983197">
    <property type="protein sequence ID" value="BAQ25908.1"/>
    <property type="molecule type" value="Genomic_DNA"/>
</dbReference>
<protein>
    <recommendedName>
        <fullName evidence="1">P68 RBP/TagC-like beta-propeller domain-containing protein</fullName>
    </recommendedName>
</protein>
<evidence type="ECO:0000259" key="1">
    <source>
        <dbReference type="Pfam" id="PF21311"/>
    </source>
</evidence>
<name>A0A0C6E676_STAAU</name>